<dbReference type="PANTHER" id="PTHR33538:SF1">
    <property type="entry name" value="PROTEIN BRAMBLEBERRY"/>
    <property type="match status" value="1"/>
</dbReference>
<reference evidence="2" key="2">
    <citation type="submission" date="2025-08" db="UniProtKB">
        <authorList>
            <consortium name="Ensembl"/>
        </authorList>
    </citation>
    <scope>IDENTIFICATION</scope>
</reference>
<dbReference type="InterPro" id="IPR040346">
    <property type="entry name" value="GEX1/Brambleberry"/>
</dbReference>
<accession>A0AAQ4R9R2</accession>
<evidence type="ECO:0000313" key="2">
    <source>
        <dbReference type="Ensembl" id="ENSGACP00000059782.1"/>
    </source>
</evidence>
<name>A0AAQ4R9R2_GASAC</name>
<dbReference type="PANTHER" id="PTHR33538">
    <property type="entry name" value="PROTEIN GAMETE EXPRESSED 1"/>
    <property type="match status" value="1"/>
</dbReference>
<evidence type="ECO:0000313" key="3">
    <source>
        <dbReference type="Proteomes" id="UP000007635"/>
    </source>
</evidence>
<organism evidence="2 3">
    <name type="scientific">Gasterosteus aculeatus aculeatus</name>
    <name type="common">three-spined stickleback</name>
    <dbReference type="NCBI Taxonomy" id="481459"/>
    <lineage>
        <taxon>Eukaryota</taxon>
        <taxon>Metazoa</taxon>
        <taxon>Chordata</taxon>
        <taxon>Craniata</taxon>
        <taxon>Vertebrata</taxon>
        <taxon>Euteleostomi</taxon>
        <taxon>Actinopterygii</taxon>
        <taxon>Neopterygii</taxon>
        <taxon>Teleostei</taxon>
        <taxon>Neoteleostei</taxon>
        <taxon>Acanthomorphata</taxon>
        <taxon>Eupercaria</taxon>
        <taxon>Perciformes</taxon>
        <taxon>Cottioidei</taxon>
        <taxon>Gasterosteales</taxon>
        <taxon>Gasterosteidae</taxon>
        <taxon>Gasterosteus</taxon>
    </lineage>
</organism>
<dbReference type="GeneTree" id="ENSGT00960000189649"/>
<keyword evidence="1" id="KW-1133">Transmembrane helix</keyword>
<feature type="transmembrane region" description="Helical" evidence="1">
    <location>
        <begin position="127"/>
        <end position="155"/>
    </location>
</feature>
<dbReference type="Ensembl" id="ENSGACT00000080598.1">
    <property type="protein sequence ID" value="ENSGACP00000059782.1"/>
    <property type="gene ID" value="ENSGACG00000005636.2"/>
</dbReference>
<keyword evidence="1" id="KW-0812">Transmembrane</keyword>
<reference evidence="2" key="3">
    <citation type="submission" date="2025-09" db="UniProtKB">
        <authorList>
            <consortium name="Ensembl"/>
        </authorList>
    </citation>
    <scope>IDENTIFICATION</scope>
</reference>
<dbReference type="AlphaFoldDB" id="A0AAQ4R9R2"/>
<evidence type="ECO:0008006" key="4">
    <source>
        <dbReference type="Google" id="ProtNLM"/>
    </source>
</evidence>
<protein>
    <recommendedName>
        <fullName evidence="4">Protein brambleberry</fullName>
    </recommendedName>
</protein>
<dbReference type="Proteomes" id="UP000007635">
    <property type="component" value="Chromosome VIII"/>
</dbReference>
<keyword evidence="1" id="KW-0472">Membrane</keyword>
<proteinExistence type="predicted"/>
<evidence type="ECO:0000256" key="1">
    <source>
        <dbReference type="SAM" id="Phobius"/>
    </source>
</evidence>
<sequence>MNTLVSASQDPFACSRTSAPWTADVFLSWPVPENVSEHLQTQGSEVQDSHKTIVRDLADVRHQAQDIHQKIDHSMSEFLQYQDQTSQYYTDLMNKLERMNSTLGATLHFLDNMQSRIEQRLHMIQGYLGWAGLSLTAMWTCVAHTGYFVMCAVLLTFLRCSAFSRAMLLVSVPLNAVAEVNQQAALDLPGLSLLLLLLSLGHWFVSLLWKGLQVRGKPASPLPLCDTVKPLKDFPQSSTPQKWVRRAHDKLLQAIELKLAIIKCLKSITEDLLTALLANIPPRNLGGMFEAVNSSQDFANDSRSASPTPSLVSNSSLSARQLCNGVTKTGKACKKRAVPGQEYCRFHEGGHTSYVVK</sequence>
<keyword evidence="3" id="KW-1185">Reference proteome</keyword>
<reference evidence="2 3" key="1">
    <citation type="journal article" date="2021" name="G3 (Bethesda)">
        <title>Improved contiguity of the threespine stickleback genome using long-read sequencing.</title>
        <authorList>
            <person name="Nath S."/>
            <person name="Shaw D.E."/>
            <person name="White M.A."/>
        </authorList>
    </citation>
    <scope>NUCLEOTIDE SEQUENCE [LARGE SCALE GENOMIC DNA]</scope>
    <source>
        <strain evidence="2 3">Lake Benthic</strain>
    </source>
</reference>